<dbReference type="PANTHER" id="PTHR33990:SF2">
    <property type="entry name" value="PHNB-LIKE DOMAIN-CONTAINING PROTEIN"/>
    <property type="match status" value="1"/>
</dbReference>
<gene>
    <name evidence="2" type="ORF">EAT49_11405</name>
</gene>
<feature type="domain" description="PhnB-like" evidence="1">
    <location>
        <begin position="7"/>
        <end position="113"/>
    </location>
</feature>
<protein>
    <submittedName>
        <fullName evidence="2">VOC family protein</fullName>
    </submittedName>
</protein>
<organism evidence="2 3">
    <name type="scientific">Histidinibacterium lentulum</name>
    <dbReference type="NCBI Taxonomy" id="2480588"/>
    <lineage>
        <taxon>Bacteria</taxon>
        <taxon>Pseudomonadati</taxon>
        <taxon>Pseudomonadota</taxon>
        <taxon>Alphaproteobacteria</taxon>
        <taxon>Rhodobacterales</taxon>
        <taxon>Paracoccaceae</taxon>
        <taxon>Histidinibacterium</taxon>
    </lineage>
</organism>
<keyword evidence="3" id="KW-1185">Reference proteome</keyword>
<comment type="caution">
    <text evidence="2">The sequence shown here is derived from an EMBL/GenBank/DDBJ whole genome shotgun (WGS) entry which is preliminary data.</text>
</comment>
<dbReference type="Gene3D" id="3.10.180.10">
    <property type="entry name" value="2,3-Dihydroxybiphenyl 1,2-Dioxygenase, domain 1"/>
    <property type="match status" value="1"/>
</dbReference>
<dbReference type="InterPro" id="IPR009725">
    <property type="entry name" value="3_dmu_93_MTrfase"/>
</dbReference>
<dbReference type="Pfam" id="PF06983">
    <property type="entry name" value="3-dmu-9_3-mt"/>
    <property type="match status" value="1"/>
</dbReference>
<dbReference type="InterPro" id="IPR028973">
    <property type="entry name" value="PhnB-like"/>
</dbReference>
<dbReference type="RefSeq" id="WP_123642452.1">
    <property type="nucleotide sequence ID" value="NZ_ML119085.1"/>
</dbReference>
<proteinExistence type="predicted"/>
<dbReference type="CDD" id="cd06588">
    <property type="entry name" value="PhnB_like"/>
    <property type="match status" value="1"/>
</dbReference>
<dbReference type="OrthoDB" id="9806473at2"/>
<accession>A0A3N2R166</accession>
<dbReference type="AlphaFoldDB" id="A0A3N2R166"/>
<evidence type="ECO:0000313" key="3">
    <source>
        <dbReference type="Proteomes" id="UP000268016"/>
    </source>
</evidence>
<sequence length="154" mass="16670">MSEKLSVTTCLWFENKGIEAARFYVSLIPDSRLLTDAAVGDSPMIVDFELAGSPYRILNGGPHYKLNPACSIAVTTPGQAETDRIWDALVDDGGEAGRCGWLIDRWGVSWQVVPAELATMLGASDREAAARAQEAMMGMSRIDIEKMQAAFEAG</sequence>
<dbReference type="SUPFAM" id="SSF54593">
    <property type="entry name" value="Glyoxalase/Bleomycin resistance protein/Dihydroxybiphenyl dioxygenase"/>
    <property type="match status" value="1"/>
</dbReference>
<name>A0A3N2R166_9RHOB</name>
<evidence type="ECO:0000259" key="1">
    <source>
        <dbReference type="Pfam" id="PF06983"/>
    </source>
</evidence>
<evidence type="ECO:0000313" key="2">
    <source>
        <dbReference type="EMBL" id="ROU01123.1"/>
    </source>
</evidence>
<reference evidence="2 3" key="1">
    <citation type="submission" date="2018-10" db="EMBL/GenBank/DDBJ databases">
        <title>Histidinibacterium lentulum gen. nov., sp. nov., a marine bacterium from the culture broth of Picochlorum sp. 122.</title>
        <authorList>
            <person name="Wang G."/>
        </authorList>
    </citation>
    <scope>NUCLEOTIDE SEQUENCE [LARGE SCALE GENOMIC DNA]</scope>
    <source>
        <strain evidence="2 3">B17</strain>
    </source>
</reference>
<dbReference type="Proteomes" id="UP000268016">
    <property type="component" value="Unassembled WGS sequence"/>
</dbReference>
<dbReference type="InterPro" id="IPR029068">
    <property type="entry name" value="Glyas_Bleomycin-R_OHBP_Dase"/>
</dbReference>
<dbReference type="PIRSF" id="PIRSF021700">
    <property type="entry name" value="3_dmu_93_MTrfase"/>
    <property type="match status" value="1"/>
</dbReference>
<dbReference type="PANTHER" id="PTHR33990">
    <property type="entry name" value="PROTEIN YJDN-RELATED"/>
    <property type="match status" value="1"/>
</dbReference>
<dbReference type="EMBL" id="RDRB01000005">
    <property type="protein sequence ID" value="ROU01123.1"/>
    <property type="molecule type" value="Genomic_DNA"/>
</dbReference>